<evidence type="ECO:0000313" key="2">
    <source>
        <dbReference type="Proteomes" id="UP000744676"/>
    </source>
</evidence>
<gene>
    <name evidence="1" type="ORF">D0Z00_000930</name>
</gene>
<evidence type="ECO:0000313" key="1">
    <source>
        <dbReference type="EMBL" id="KAF5101260.1"/>
    </source>
</evidence>
<reference evidence="1 2" key="1">
    <citation type="journal article" date="2020" name="Front. Microbiol.">
        <title>Phenotypic and Genetic Characterization of the Cheese Ripening Yeast Geotrichum candidum.</title>
        <authorList>
            <person name="Perkins V."/>
            <person name="Vignola S."/>
            <person name="Lessard M.H."/>
            <person name="Plante P.L."/>
            <person name="Corbeil J."/>
            <person name="Dugat-Bony E."/>
            <person name="Frenette M."/>
            <person name="Labrie S."/>
        </authorList>
    </citation>
    <scope>NUCLEOTIDE SEQUENCE [LARGE SCALE GENOMIC DNA]</scope>
    <source>
        <strain evidence="1 2">LMA-1147</strain>
    </source>
</reference>
<accession>A0ACB6V894</accession>
<sequence length="373" mass="41992">MHRKALVELGFVCDNVVIEEAAQMTELDTFLSLSLALGHGRDAGHALRRVVLIGDVQQNAPIVQNASLRMHSQLEQSLLQRLTRLGVPVHTLETQVRAHSEIAALYAWRYPNVNFTTNGAKLDYPNANAGLKHTFQFVDVGNYQGRGETEPTPHMYQNLGEAEYAVGLYQYLRLLGYPAKGITILTAYAGQKALIDDILRQRCTGAANRQNEIFGLPGHVTTIDRYQGEENDIVIVSLVRTRAPGYLRDQRRMTVALSRARQGLYVLGRGTLLRSCVELESVWTALHPRERATDDDGDNNEEEEENDDLLVVPGEMYGQPLLETRAAVRMQGVEHLGQYVYEMTKTRLEYEKQQQQQQQLLLQGSEETSSRTD</sequence>
<dbReference type="EMBL" id="QVQA01000013">
    <property type="protein sequence ID" value="KAF5101260.1"/>
    <property type="molecule type" value="Genomic_DNA"/>
</dbReference>
<organism evidence="1 2">
    <name type="scientific">Geotrichum galactomycetum</name>
    <dbReference type="NCBI Taxonomy" id="27317"/>
    <lineage>
        <taxon>Eukaryota</taxon>
        <taxon>Fungi</taxon>
        <taxon>Dikarya</taxon>
        <taxon>Ascomycota</taxon>
        <taxon>Saccharomycotina</taxon>
        <taxon>Dipodascomycetes</taxon>
        <taxon>Dipodascales</taxon>
        <taxon>Dipodascaceae</taxon>
        <taxon>Geotrichum</taxon>
    </lineage>
</organism>
<dbReference type="Proteomes" id="UP000744676">
    <property type="component" value="Unassembled WGS sequence"/>
</dbReference>
<proteinExistence type="predicted"/>
<name>A0ACB6V894_9ASCO</name>
<comment type="caution">
    <text evidence="1">The sequence shown here is derived from an EMBL/GenBank/DDBJ whole genome shotgun (WGS) entry which is preliminary data.</text>
</comment>
<protein>
    <submittedName>
        <fullName evidence="1">Uncharacterized protein</fullName>
    </submittedName>
</protein>
<keyword evidence="2" id="KW-1185">Reference proteome</keyword>